<dbReference type="Pfam" id="PF19081">
    <property type="entry name" value="Ig_7"/>
    <property type="match status" value="2"/>
</dbReference>
<name>A0A3M9NDB7_9BACT</name>
<dbReference type="Pfam" id="PF07679">
    <property type="entry name" value="I-set"/>
    <property type="match status" value="1"/>
</dbReference>
<feature type="compositionally biased region" description="Low complexity" evidence="1">
    <location>
        <begin position="1136"/>
        <end position="1150"/>
    </location>
</feature>
<dbReference type="OrthoDB" id="679679at2"/>
<dbReference type="Proteomes" id="UP000267223">
    <property type="component" value="Unassembled WGS sequence"/>
</dbReference>
<dbReference type="EMBL" id="RJJR01000010">
    <property type="protein sequence ID" value="RNI35425.1"/>
    <property type="molecule type" value="Genomic_DNA"/>
</dbReference>
<dbReference type="InterPro" id="IPR003599">
    <property type="entry name" value="Ig_sub"/>
</dbReference>
<protein>
    <recommendedName>
        <fullName evidence="2">Ig-like domain-containing protein</fullName>
    </recommendedName>
</protein>
<dbReference type="InterPro" id="IPR013783">
    <property type="entry name" value="Ig-like_fold"/>
</dbReference>
<dbReference type="PROSITE" id="PS50835">
    <property type="entry name" value="IG_LIKE"/>
    <property type="match status" value="1"/>
</dbReference>
<feature type="domain" description="Ig-like" evidence="2">
    <location>
        <begin position="536"/>
        <end position="638"/>
    </location>
</feature>
<dbReference type="SMART" id="SM00409">
    <property type="entry name" value="IG"/>
    <property type="match status" value="2"/>
</dbReference>
<reference evidence="3 4" key="1">
    <citation type="submission" date="2018-11" db="EMBL/GenBank/DDBJ databases">
        <title>Draft genome sequence of Ferruginibacter sp. BO-59.</title>
        <authorList>
            <person name="Im W.T."/>
        </authorList>
    </citation>
    <scope>NUCLEOTIDE SEQUENCE [LARGE SCALE GENOMIC DNA]</scope>
    <source>
        <strain evidence="3 4">BO-59</strain>
    </source>
</reference>
<keyword evidence="4" id="KW-1185">Reference proteome</keyword>
<evidence type="ECO:0000313" key="3">
    <source>
        <dbReference type="EMBL" id="RNI35425.1"/>
    </source>
</evidence>
<comment type="caution">
    <text evidence="3">The sequence shown here is derived from an EMBL/GenBank/DDBJ whole genome shotgun (WGS) entry which is preliminary data.</text>
</comment>
<dbReference type="InterPro" id="IPR036179">
    <property type="entry name" value="Ig-like_dom_sf"/>
</dbReference>
<feature type="non-terminal residue" evidence="3">
    <location>
        <position position="1"/>
    </location>
</feature>
<dbReference type="RefSeq" id="WP_158605214.1">
    <property type="nucleotide sequence ID" value="NZ_RJJR01000010.1"/>
</dbReference>
<feature type="region of interest" description="Disordered" evidence="1">
    <location>
        <begin position="1131"/>
        <end position="1153"/>
    </location>
</feature>
<dbReference type="InterPro" id="IPR044023">
    <property type="entry name" value="Ig_7"/>
</dbReference>
<sequence>TICSGSSTTLTQTGGVLGTGAVWKWYTNSTYTTLAPGTVAADGSLTVSPATTTTYYLRAETATNGPCTRYVAGGDVTITVSQPSVAPTSLSADVTICNGSSTTLTQTGGVLGTGATWKWYTDAGYNTLAPGTVAANGSLSVSPTATTTYYLRAESTTGGPCAANVAAAGSVTVTVNQPSAAPTSLSSPVTICSGSSTTLTQTGGVLGTGAVWKWYTNSTYTTLAPGTVAADGSLTVSPTVTTTYYLRAETATNGPCSQYVAGGNVTITVSQPSVAPTSLSADVTICNGSSTTLTQTGGVLGTGATWKWYTDAGYNTLAPGTVAANGSLSVSPTATTTYYLRAESSTGTPCATEVAATGSVTVTVNQPSVAPTSLSSPVAICNGSSTTLTQTGGVLGTGAVWKWYTNSGYTTAAPGTVAADGSLTVSPTATTTYYLRAESTTGAPCVANLNAGTTKITVNEPISITVQPQASQEVCLSFPASLSVTATGTGLAYQWYLGTNPIAGATSSTYNIAKAQQSDGGTYTVLVSGAGNICFPQTSADAILTVNQTITATITPTSQPQCEGSTETFTVSTTGTVNTYQWRRNGNSIFDGGNISGANSATLTITGLTPADGGSYDVVVSGPAGQCSQVISNVANLTVNPTVGTPTAITVSAGTEPTCQLLNGTTTTTYATTATNNTGFNWSISNAAAGSIDAATGVMTWANGFSGSVDIQVTASGCNGPSAQVVRTAAIAPTNTAGAPSSSPTLCINTAISPAITIATTGATGIGTPTGLPGGVTAAWSSNVITISGTPTISGTFNYSIPLSGGCGAVNATGTIMVTPANTAGIPSSSPTLCINTAISPAITIATTGATGIGTPTGLPGGVTAAWSSNVITISGTPTTSGTFNYSIPLSGGCGAVNATGTIMVTPANTAGIPSSSPTLCINTAISPAITIATTGATGIGTPTGLPGGVTAAWSSNVITISGTPTASGTFNYSIPLSGGCGAVNATGTIMVTPASFGGTASANQIVCSGNMAADITLSGNIGSVVKWQKASDPAFTVGLQDISNATTTLPSATIGTVNSTTYFRAVVQSSPCSIAYSLPVLIAIDSTISSPITASPASVICLGNPLTLSTTGYQSRDSILGGDFNQANPAGWTGGNANNSNGGPNNNWGEATNGSGKVYGTYQYGSGAPSGNKYQVVSGVTLNPSGRDSLITPLFSTIGRTSLTLDWYQGYNFNGTASGQVQISIDGGSTWTTLATYNSSSPNIAQNPFNSHQTIDLNAYLGQANVKIKFLYTGTSGSAWALDDVNVLGPYQPLTYTWPSEFTVIAPGNSATYTPTAAGTFTYNLTTHGTCGDKTSSITITVSAPASITTQPAASAAQCVGSSASISATISGTPQWQVSTDGGTTWLNISAAPYSGFTTPTLNISATTLAMATYLYRVVASAPSPCSNSVPSNSVALKLKNVWTGATGTTDWNTGGNWSDGSVPNTTCPTVLIPVVALGNYPILSTGPMATITNLQIDAGASAKITGNTMQLAGGITNNGLFDVTDGTVEFNGTTGTQNIAGSNFKNNIPGKNNTVKNLIISNNVNVANTAGDTLNITGLVSFSIDNTTLTTGNNLTLKSTKDNTASIGALAANNVVSGQVEVERYINIGTTSGTHPKSWQYLATPTQGQTLKESWMENQSSTIVGYGAQFNGTLGTSGYDGAPSIAPSVKSWDEGTGAWKEFANTADLLYNPRGYYAFVRGDRSVDGTTVTTAKPTTLRSKGAIFTHIQPRDVPAQTANNVFFSIGNPYPSAVDMTKVQQTGTGITDTHLQFFYVWSPVLNEGYGVGGWNTLVWDGAHYFSVPGPVQNDMIQSGQAFLVQEDLNTDTKVIFTEDAKVSTNNYNPFRVQTQTGKAVKLATTLFAIQAGGNTILADGTLQMFDKSFTGKLDRYDARKIMNSANNLAIKTSSGVNLVVESRAPLTEQDTIRYNMSSMAKQNYRLEFKARGLSSQGVEGFIEDTYLNTRTPMDMEGITNVDFAVTSDKGSYAANRFRIVFKTAVVLPVKLVSVTAAQKDEDIRVDWKVENENAVKQYAVEKATDGVSFKQAGIVAAANNESASYQWLDDKATPGDNYYRIRIEEQTGKISYSEVVKVAIPLGKPSIGIYPNPITDGIIHLQLVNQPKGRYGLRLLNPLGQTIIAKQVEHAGGNATENINWDYHLAHGVYQLQVLRPDGKTQVIKVMY</sequence>
<dbReference type="InterPro" id="IPR013098">
    <property type="entry name" value="Ig_I-set"/>
</dbReference>
<gene>
    <name evidence="3" type="ORF">EFY79_12940</name>
</gene>
<proteinExistence type="predicted"/>
<evidence type="ECO:0000259" key="2">
    <source>
        <dbReference type="PROSITE" id="PS50835"/>
    </source>
</evidence>
<accession>A0A3M9NDB7</accession>
<dbReference type="Gene3D" id="2.60.120.260">
    <property type="entry name" value="Galactose-binding domain-like"/>
    <property type="match status" value="1"/>
</dbReference>
<organism evidence="3 4">
    <name type="scientific">Hanamia caeni</name>
    <dbReference type="NCBI Taxonomy" id="2294116"/>
    <lineage>
        <taxon>Bacteria</taxon>
        <taxon>Pseudomonadati</taxon>
        <taxon>Bacteroidota</taxon>
        <taxon>Chitinophagia</taxon>
        <taxon>Chitinophagales</taxon>
        <taxon>Chitinophagaceae</taxon>
        <taxon>Hanamia</taxon>
    </lineage>
</organism>
<dbReference type="Gene3D" id="2.60.40.10">
    <property type="entry name" value="Immunoglobulins"/>
    <property type="match status" value="2"/>
</dbReference>
<dbReference type="SUPFAM" id="SSF48726">
    <property type="entry name" value="Immunoglobulin"/>
    <property type="match status" value="2"/>
</dbReference>
<evidence type="ECO:0000256" key="1">
    <source>
        <dbReference type="SAM" id="MobiDB-lite"/>
    </source>
</evidence>
<evidence type="ECO:0000313" key="4">
    <source>
        <dbReference type="Proteomes" id="UP000267223"/>
    </source>
</evidence>
<dbReference type="InterPro" id="IPR007110">
    <property type="entry name" value="Ig-like_dom"/>
</dbReference>